<organism evidence="2 3">
    <name type="scientific">Neonectria magnoliae</name>
    <dbReference type="NCBI Taxonomy" id="2732573"/>
    <lineage>
        <taxon>Eukaryota</taxon>
        <taxon>Fungi</taxon>
        <taxon>Dikarya</taxon>
        <taxon>Ascomycota</taxon>
        <taxon>Pezizomycotina</taxon>
        <taxon>Sordariomycetes</taxon>
        <taxon>Hypocreomycetidae</taxon>
        <taxon>Hypocreales</taxon>
        <taxon>Nectriaceae</taxon>
        <taxon>Neonectria</taxon>
    </lineage>
</organism>
<dbReference type="EMBL" id="JAZAVK010000030">
    <property type="protein sequence ID" value="KAK7429371.1"/>
    <property type="molecule type" value="Genomic_DNA"/>
</dbReference>
<evidence type="ECO:0008006" key="4">
    <source>
        <dbReference type="Google" id="ProtNLM"/>
    </source>
</evidence>
<evidence type="ECO:0000256" key="1">
    <source>
        <dbReference type="SAM" id="MobiDB-lite"/>
    </source>
</evidence>
<feature type="region of interest" description="Disordered" evidence="1">
    <location>
        <begin position="1"/>
        <end position="20"/>
    </location>
</feature>
<protein>
    <recommendedName>
        <fullName evidence="4">BTB domain-containing protein</fullName>
    </recommendedName>
</protein>
<sequence>MASPKHDVKRVKLSGSDAKESSVEKLHTNFDLIINTDPQRSKYLRLFFNVGDKSKGSSGHDVLTTNYRLGVIHQANPGMVEEIPDHDVPTMKNILSVIYGANPALEDLPAPEIQNIAMLAHKYAMTPLLGFAGSCWLNDYPFDDPEDYWLLLTAANWFRHSQQFHELSMSLGGMSGLSLLRWASETPDVSFGLRLALTINEIREVKSSWGTKGLCLNCFKTAKISFLARGEHCMALWFH</sequence>
<evidence type="ECO:0000313" key="3">
    <source>
        <dbReference type="Proteomes" id="UP001498421"/>
    </source>
</evidence>
<keyword evidence="3" id="KW-1185">Reference proteome</keyword>
<evidence type="ECO:0000313" key="2">
    <source>
        <dbReference type="EMBL" id="KAK7429371.1"/>
    </source>
</evidence>
<accession>A0ABR1I794</accession>
<dbReference type="Proteomes" id="UP001498421">
    <property type="component" value="Unassembled WGS sequence"/>
</dbReference>
<proteinExistence type="predicted"/>
<reference evidence="2 3" key="1">
    <citation type="journal article" date="2025" name="Microbiol. Resour. Announc.">
        <title>Draft genome sequences for Neonectria magnoliae and Neonectria punicea, canker pathogens of Liriodendron tulipifera and Acer saccharum in West Virginia.</title>
        <authorList>
            <person name="Petronek H.M."/>
            <person name="Kasson M.T."/>
            <person name="Metheny A.M."/>
            <person name="Stauder C.M."/>
            <person name="Lovett B."/>
            <person name="Lynch S.C."/>
            <person name="Garnas J.R."/>
            <person name="Kasson L.R."/>
            <person name="Stajich J.E."/>
        </authorList>
    </citation>
    <scope>NUCLEOTIDE SEQUENCE [LARGE SCALE GENOMIC DNA]</scope>
    <source>
        <strain evidence="2 3">NRRL 64651</strain>
    </source>
</reference>
<gene>
    <name evidence="2" type="ORF">QQZ08_004184</name>
</gene>
<name>A0ABR1I794_9HYPO</name>
<comment type="caution">
    <text evidence="2">The sequence shown here is derived from an EMBL/GenBank/DDBJ whole genome shotgun (WGS) entry which is preliminary data.</text>
</comment>